<dbReference type="EMBL" id="JAADJZ010000008">
    <property type="protein sequence ID" value="KAF2872881.1"/>
    <property type="molecule type" value="Genomic_DNA"/>
</dbReference>
<feature type="signal peptide" evidence="1">
    <location>
        <begin position="1"/>
        <end position="19"/>
    </location>
</feature>
<organism evidence="2 3">
    <name type="scientific">Massariosphaeria phaeospora</name>
    <dbReference type="NCBI Taxonomy" id="100035"/>
    <lineage>
        <taxon>Eukaryota</taxon>
        <taxon>Fungi</taxon>
        <taxon>Dikarya</taxon>
        <taxon>Ascomycota</taxon>
        <taxon>Pezizomycotina</taxon>
        <taxon>Dothideomycetes</taxon>
        <taxon>Pleosporomycetidae</taxon>
        <taxon>Pleosporales</taxon>
        <taxon>Pleosporales incertae sedis</taxon>
        <taxon>Massariosphaeria</taxon>
    </lineage>
</organism>
<evidence type="ECO:0000313" key="3">
    <source>
        <dbReference type="Proteomes" id="UP000481861"/>
    </source>
</evidence>
<comment type="caution">
    <text evidence="2">The sequence shown here is derived from an EMBL/GenBank/DDBJ whole genome shotgun (WGS) entry which is preliminary data.</text>
</comment>
<name>A0A7C8MBP8_9PLEO</name>
<accession>A0A7C8MBP8</accession>
<dbReference type="AlphaFoldDB" id="A0A7C8MBP8"/>
<evidence type="ECO:0000256" key="1">
    <source>
        <dbReference type="SAM" id="SignalP"/>
    </source>
</evidence>
<gene>
    <name evidence="2" type="ORF">BDV95DRAFT_605470</name>
</gene>
<reference evidence="2 3" key="1">
    <citation type="submission" date="2020-01" db="EMBL/GenBank/DDBJ databases">
        <authorList>
            <consortium name="DOE Joint Genome Institute"/>
            <person name="Haridas S."/>
            <person name="Albert R."/>
            <person name="Binder M."/>
            <person name="Bloem J."/>
            <person name="Labutti K."/>
            <person name="Salamov A."/>
            <person name="Andreopoulos B."/>
            <person name="Baker S.E."/>
            <person name="Barry K."/>
            <person name="Bills G."/>
            <person name="Bluhm B.H."/>
            <person name="Cannon C."/>
            <person name="Castanera R."/>
            <person name="Culley D.E."/>
            <person name="Daum C."/>
            <person name="Ezra D."/>
            <person name="Gonzalez J.B."/>
            <person name="Henrissat B."/>
            <person name="Kuo A."/>
            <person name="Liang C."/>
            <person name="Lipzen A."/>
            <person name="Lutzoni F."/>
            <person name="Magnuson J."/>
            <person name="Mondo S."/>
            <person name="Nolan M."/>
            <person name="Ohm R."/>
            <person name="Pangilinan J."/>
            <person name="Park H.-J.H."/>
            <person name="Ramirez L."/>
            <person name="Alfaro M."/>
            <person name="Sun H."/>
            <person name="Tritt A."/>
            <person name="Yoshinaga Y."/>
            <person name="Zwiers L.-H.L."/>
            <person name="Turgeon B.G."/>
            <person name="Goodwin S.B."/>
            <person name="Spatafora J.W."/>
            <person name="Crous P.W."/>
            <person name="Grigoriev I.V."/>
        </authorList>
    </citation>
    <scope>NUCLEOTIDE SEQUENCE [LARGE SCALE GENOMIC DNA]</scope>
    <source>
        <strain evidence="2 3">CBS 611.86</strain>
    </source>
</reference>
<evidence type="ECO:0000313" key="2">
    <source>
        <dbReference type="EMBL" id="KAF2872881.1"/>
    </source>
</evidence>
<feature type="chain" id="PRO_5028951852" evidence="1">
    <location>
        <begin position="20"/>
        <end position="304"/>
    </location>
</feature>
<sequence length="304" mass="34381">MKLSSVLLAAVSVAGLAAGNQVSPRKGQKVGVARGELAINQTPDLGYKELWDLQNMFYTRFKYPNNVNEVESINSTIFSDDVQGRVSDTRNFEGRELNTEYIFGLFVPSDAVSIIGRPGDFQIIQFTANRNIASASTRVNFTFPSFNNVSFPVQIDTWLAWNSERRISQYDVTFRWFAYLLPTLIQSLDRERPEEALKTLVAKVASSICDSHETSCTGENKQYDSRQECYDFLTKEIRVGQGFELGMNTLLCRNIHEHMIKARPGVHCSHIGRDGGGMCDDSISYQTKVEEQYFRNSPWVPETP</sequence>
<keyword evidence="3" id="KW-1185">Reference proteome</keyword>
<proteinExistence type="predicted"/>
<dbReference type="Proteomes" id="UP000481861">
    <property type="component" value="Unassembled WGS sequence"/>
</dbReference>
<dbReference type="OrthoDB" id="10010954at2759"/>
<keyword evidence="1" id="KW-0732">Signal</keyword>
<protein>
    <submittedName>
        <fullName evidence="2">Uncharacterized protein</fullName>
    </submittedName>
</protein>